<feature type="non-terminal residue" evidence="1">
    <location>
        <position position="34"/>
    </location>
</feature>
<sequence length="34" mass="3985">MISELDASPDWLTVTTQHTDDTEYLRSISDMYIH</sequence>
<dbReference type="AlphaFoldDB" id="X1PUD2"/>
<proteinExistence type="predicted"/>
<name>X1PUD2_9ZZZZ</name>
<reference evidence="1" key="1">
    <citation type="journal article" date="2014" name="Front. Microbiol.">
        <title>High frequency of phylogenetically diverse reductive dehalogenase-homologous genes in deep subseafloor sedimentary metagenomes.</title>
        <authorList>
            <person name="Kawai M."/>
            <person name="Futagami T."/>
            <person name="Toyoda A."/>
            <person name="Takaki Y."/>
            <person name="Nishi S."/>
            <person name="Hori S."/>
            <person name="Arai W."/>
            <person name="Tsubouchi T."/>
            <person name="Morono Y."/>
            <person name="Uchiyama I."/>
            <person name="Ito T."/>
            <person name="Fujiyama A."/>
            <person name="Inagaki F."/>
            <person name="Takami H."/>
        </authorList>
    </citation>
    <scope>NUCLEOTIDE SEQUENCE</scope>
    <source>
        <strain evidence="1">Expedition CK06-06</strain>
    </source>
</reference>
<accession>X1PUD2</accession>
<protein>
    <submittedName>
        <fullName evidence="1">Uncharacterized protein</fullName>
    </submittedName>
</protein>
<gene>
    <name evidence="1" type="ORF">S06H3_44824</name>
</gene>
<dbReference type="EMBL" id="BARV01027918">
    <property type="protein sequence ID" value="GAI42715.1"/>
    <property type="molecule type" value="Genomic_DNA"/>
</dbReference>
<evidence type="ECO:0000313" key="1">
    <source>
        <dbReference type="EMBL" id="GAI42715.1"/>
    </source>
</evidence>
<organism evidence="1">
    <name type="scientific">marine sediment metagenome</name>
    <dbReference type="NCBI Taxonomy" id="412755"/>
    <lineage>
        <taxon>unclassified sequences</taxon>
        <taxon>metagenomes</taxon>
        <taxon>ecological metagenomes</taxon>
    </lineage>
</organism>
<comment type="caution">
    <text evidence="1">The sequence shown here is derived from an EMBL/GenBank/DDBJ whole genome shotgun (WGS) entry which is preliminary data.</text>
</comment>